<comment type="function">
    <text evidence="6">Could methylate the ribose at the nucleotide 34 wobble position in tRNA.</text>
</comment>
<dbReference type="PANTHER" id="PTHR42971:SF1">
    <property type="entry name" value="TRNA (CYTIDINE(34)-2'-O)-METHYLTRANSFERASE"/>
    <property type="match status" value="1"/>
</dbReference>
<dbReference type="PIRSF" id="PIRSF029256">
    <property type="entry name" value="SpoU_TrmH_prd"/>
    <property type="match status" value="1"/>
</dbReference>
<dbReference type="AlphaFoldDB" id="A0A7M1AV37"/>
<dbReference type="InterPro" id="IPR029026">
    <property type="entry name" value="tRNA_m1G_MTases_N"/>
</dbReference>
<evidence type="ECO:0000313" key="10">
    <source>
        <dbReference type="Proteomes" id="UP000593910"/>
    </source>
</evidence>
<dbReference type="EMBL" id="CP041165">
    <property type="protein sequence ID" value="QOP41246.1"/>
    <property type="molecule type" value="Genomic_DNA"/>
</dbReference>
<dbReference type="GO" id="GO:0042802">
    <property type="term" value="F:identical protein binding"/>
    <property type="evidence" value="ECO:0007669"/>
    <property type="project" value="UniProtKB-ARBA"/>
</dbReference>
<comment type="caution">
    <text evidence="6">Lacks conserved residue(s) required for the propagation of feature annotation.</text>
</comment>
<dbReference type="InterPro" id="IPR029028">
    <property type="entry name" value="Alpha/beta_knot_MTases"/>
</dbReference>
<dbReference type="FunFam" id="3.40.1280.10:FF:000002">
    <property type="entry name" value="Peptidylprolyl isomerase"/>
    <property type="match status" value="1"/>
</dbReference>
<dbReference type="Pfam" id="PF00588">
    <property type="entry name" value="SpoU_methylase"/>
    <property type="match status" value="1"/>
</dbReference>
<dbReference type="GO" id="GO:0008757">
    <property type="term" value="F:S-adenosylmethionine-dependent methyltransferase activity"/>
    <property type="evidence" value="ECO:0007669"/>
    <property type="project" value="UniProtKB-UniRule"/>
</dbReference>
<name>A0A7M1AV37_9BACT</name>
<keyword evidence="2 6" id="KW-0489">Methyltransferase</keyword>
<evidence type="ECO:0000256" key="7">
    <source>
        <dbReference type="PIRSR" id="PIRSR029256-1"/>
    </source>
</evidence>
<proteinExistence type="inferred from homology"/>
<dbReference type="InterPro" id="IPR016914">
    <property type="entry name" value="TrmL"/>
</dbReference>
<dbReference type="GO" id="GO:0003723">
    <property type="term" value="F:RNA binding"/>
    <property type="evidence" value="ECO:0007669"/>
    <property type="project" value="InterPro"/>
</dbReference>
<dbReference type="GO" id="GO:0002130">
    <property type="term" value="P:wobble position ribose methylation"/>
    <property type="evidence" value="ECO:0007669"/>
    <property type="project" value="TreeGrafter"/>
</dbReference>
<keyword evidence="4 6" id="KW-0949">S-adenosyl-L-methionine</keyword>
<dbReference type="SUPFAM" id="SSF75217">
    <property type="entry name" value="alpha/beta knot"/>
    <property type="match status" value="1"/>
</dbReference>
<evidence type="ECO:0000256" key="2">
    <source>
        <dbReference type="ARBA" id="ARBA00022603"/>
    </source>
</evidence>
<dbReference type="InterPro" id="IPR001537">
    <property type="entry name" value="SpoU_MeTrfase"/>
</dbReference>
<dbReference type="EC" id="2.1.1.207" evidence="6"/>
<protein>
    <recommendedName>
        <fullName evidence="6">Putative tRNA (cytidine(34)-2'-O)-methyltransferase</fullName>
        <ecNumber evidence="6">2.1.1.207</ecNumber>
    </recommendedName>
    <alternativeName>
        <fullName evidence="6">tRNA (cytidine/uridine-2'-O-)-methyltransferase</fullName>
    </alternativeName>
</protein>
<evidence type="ECO:0000256" key="6">
    <source>
        <dbReference type="HAMAP-Rule" id="MF_01885"/>
    </source>
</evidence>
<keyword evidence="10" id="KW-1185">Reference proteome</keyword>
<comment type="catalytic activity">
    <reaction evidence="6">
        <text>5-carboxymethylaminomethyluridine(34) in tRNA(Leu) + S-adenosyl-L-methionine = 5-carboxymethylaminomethyl-2'-O-methyluridine(34) in tRNA(Leu) + S-adenosyl-L-homocysteine + H(+)</text>
        <dbReference type="Rhea" id="RHEA:43088"/>
        <dbReference type="Rhea" id="RHEA-COMP:10333"/>
        <dbReference type="Rhea" id="RHEA-COMP:10334"/>
        <dbReference type="ChEBI" id="CHEBI:15378"/>
        <dbReference type="ChEBI" id="CHEBI:57856"/>
        <dbReference type="ChEBI" id="CHEBI:59789"/>
        <dbReference type="ChEBI" id="CHEBI:74508"/>
        <dbReference type="ChEBI" id="CHEBI:74511"/>
        <dbReference type="EC" id="2.1.1.207"/>
    </reaction>
</comment>
<feature type="binding site" evidence="6 7">
    <location>
        <position position="123"/>
    </location>
    <ligand>
        <name>S-adenosyl-L-methionine</name>
        <dbReference type="ChEBI" id="CHEBI:59789"/>
    </ligand>
</feature>
<organism evidence="9 10">
    <name type="scientific">Sulfurimonas marina</name>
    <dbReference type="NCBI Taxonomy" id="2590551"/>
    <lineage>
        <taxon>Bacteria</taxon>
        <taxon>Pseudomonadati</taxon>
        <taxon>Campylobacterota</taxon>
        <taxon>Epsilonproteobacteria</taxon>
        <taxon>Campylobacterales</taxon>
        <taxon>Sulfurimonadaceae</taxon>
        <taxon>Sulfurimonas</taxon>
    </lineage>
</organism>
<evidence type="ECO:0000313" key="9">
    <source>
        <dbReference type="EMBL" id="QOP41246.1"/>
    </source>
</evidence>
<comment type="subcellular location">
    <subcellularLocation>
        <location evidence="6">Cytoplasm</location>
    </subcellularLocation>
</comment>
<evidence type="ECO:0000256" key="4">
    <source>
        <dbReference type="ARBA" id="ARBA00022691"/>
    </source>
</evidence>
<comment type="catalytic activity">
    <reaction evidence="6">
        <text>cytidine(34) in tRNA + S-adenosyl-L-methionine = 2'-O-methylcytidine(34) in tRNA + S-adenosyl-L-homocysteine + H(+)</text>
        <dbReference type="Rhea" id="RHEA:43084"/>
        <dbReference type="Rhea" id="RHEA-COMP:10331"/>
        <dbReference type="Rhea" id="RHEA-COMP:10332"/>
        <dbReference type="ChEBI" id="CHEBI:15378"/>
        <dbReference type="ChEBI" id="CHEBI:57856"/>
        <dbReference type="ChEBI" id="CHEBI:59789"/>
        <dbReference type="ChEBI" id="CHEBI:74495"/>
        <dbReference type="ChEBI" id="CHEBI:82748"/>
        <dbReference type="EC" id="2.1.1.207"/>
    </reaction>
</comment>
<keyword evidence="1 6" id="KW-0963">Cytoplasm</keyword>
<keyword evidence="3 6" id="KW-0808">Transferase</keyword>
<evidence type="ECO:0000256" key="3">
    <source>
        <dbReference type="ARBA" id="ARBA00022679"/>
    </source>
</evidence>
<sequence>MAFNLVLVHPQIPNNTGAIGRLCVNAGASLHLIKPIGFDIDEKAVRRAGLDYWDKLDLHVWESLEHFFENNEITDNAYFATTKTDKPYFEATFKDGDYIFFGSETAGIPEDVLNKYKTQCVTIPMTKDGRSLNLAISTGIVLYDAIRQTYDTFPKA</sequence>
<gene>
    <name evidence="9" type="ORF">FJR03_05610</name>
</gene>
<feature type="binding site" evidence="6 7">
    <location>
        <position position="131"/>
    </location>
    <ligand>
        <name>S-adenosyl-L-methionine</name>
        <dbReference type="ChEBI" id="CHEBI:59789"/>
    </ligand>
</feature>
<dbReference type="KEGG" id="smax:FJR03_05610"/>
<evidence type="ECO:0000256" key="1">
    <source>
        <dbReference type="ARBA" id="ARBA00022490"/>
    </source>
</evidence>
<dbReference type="GO" id="GO:0008175">
    <property type="term" value="F:tRNA methyltransferase activity"/>
    <property type="evidence" value="ECO:0007669"/>
    <property type="project" value="UniProtKB-UniRule"/>
</dbReference>
<evidence type="ECO:0000259" key="8">
    <source>
        <dbReference type="Pfam" id="PF00588"/>
    </source>
</evidence>
<dbReference type="PANTHER" id="PTHR42971">
    <property type="entry name" value="TRNA (CYTIDINE(34)-2'-O)-METHYLTRANSFERASE"/>
    <property type="match status" value="1"/>
</dbReference>
<dbReference type="HAMAP" id="MF_01885">
    <property type="entry name" value="tRNA_methyltr_TrmL"/>
    <property type="match status" value="1"/>
</dbReference>
<evidence type="ECO:0000256" key="5">
    <source>
        <dbReference type="ARBA" id="ARBA00022694"/>
    </source>
</evidence>
<dbReference type="RefSeq" id="WP_193114665.1">
    <property type="nucleotide sequence ID" value="NZ_CP041165.1"/>
</dbReference>
<accession>A0A7M1AV37</accession>
<dbReference type="Gene3D" id="3.40.1280.10">
    <property type="match status" value="1"/>
</dbReference>
<feature type="domain" description="tRNA/rRNA methyltransferase SpoU type" evidence="8">
    <location>
        <begin position="3"/>
        <end position="143"/>
    </location>
</feature>
<keyword evidence="5 6" id="KW-0819">tRNA processing</keyword>
<feature type="binding site" evidence="6 7">
    <location>
        <position position="102"/>
    </location>
    <ligand>
        <name>S-adenosyl-L-methionine</name>
        <dbReference type="ChEBI" id="CHEBI:59789"/>
    </ligand>
</feature>
<dbReference type="Proteomes" id="UP000593910">
    <property type="component" value="Chromosome"/>
</dbReference>
<reference evidence="9 10" key="1">
    <citation type="submission" date="2019-06" db="EMBL/GenBank/DDBJ databases">
        <title>Sulfurimonas gotlandica sp. nov., a chemoautotrophic and psychrotolerant epsilonproteobacterium isolated from a pelagic redoxcline, and an emended description of the genus Sulfurimonas.</title>
        <authorList>
            <person name="Wang S."/>
            <person name="Jiang L."/>
            <person name="Shao Z."/>
        </authorList>
    </citation>
    <scope>NUCLEOTIDE SEQUENCE [LARGE SCALE GENOMIC DNA]</scope>
    <source>
        <strain evidence="9 10">B2</strain>
    </source>
</reference>
<dbReference type="GO" id="GO:0005737">
    <property type="term" value="C:cytoplasm"/>
    <property type="evidence" value="ECO:0007669"/>
    <property type="project" value="UniProtKB-SubCell"/>
</dbReference>
<dbReference type="CDD" id="cd18094">
    <property type="entry name" value="SpoU-like_TrmL"/>
    <property type="match status" value="1"/>
</dbReference>
<comment type="similarity">
    <text evidence="6">Belongs to the class IV-like SAM-binding methyltransferase superfamily. RNA methyltransferase TrmH family. TrmL subfamily.</text>
</comment>